<name>A0A0C3H4B1_OIDMZ</name>
<evidence type="ECO:0000256" key="2">
    <source>
        <dbReference type="ARBA" id="ARBA00005957"/>
    </source>
</evidence>
<dbReference type="Gene3D" id="3.40.630.10">
    <property type="entry name" value="Zn peptidases"/>
    <property type="match status" value="1"/>
</dbReference>
<evidence type="ECO:0000256" key="7">
    <source>
        <dbReference type="ARBA" id="ARBA00022801"/>
    </source>
</evidence>
<feature type="domain" description="Peptidase M28" evidence="11">
    <location>
        <begin position="260"/>
        <end position="469"/>
    </location>
</feature>
<reference evidence="12 13" key="1">
    <citation type="submission" date="2014-04" db="EMBL/GenBank/DDBJ databases">
        <authorList>
            <consortium name="DOE Joint Genome Institute"/>
            <person name="Kuo A."/>
            <person name="Martino E."/>
            <person name="Perotto S."/>
            <person name="Kohler A."/>
            <person name="Nagy L.G."/>
            <person name="Floudas D."/>
            <person name="Copeland A."/>
            <person name="Barry K.W."/>
            <person name="Cichocki N."/>
            <person name="Veneault-Fourrey C."/>
            <person name="LaButti K."/>
            <person name="Lindquist E.A."/>
            <person name="Lipzen A."/>
            <person name="Lundell T."/>
            <person name="Morin E."/>
            <person name="Murat C."/>
            <person name="Sun H."/>
            <person name="Tunlid A."/>
            <person name="Henrissat B."/>
            <person name="Grigoriev I.V."/>
            <person name="Hibbett D.S."/>
            <person name="Martin F."/>
            <person name="Nordberg H.P."/>
            <person name="Cantor M.N."/>
            <person name="Hua S.X."/>
        </authorList>
    </citation>
    <scope>NUCLEOTIDE SEQUENCE [LARGE SCALE GENOMIC DNA]</scope>
    <source>
        <strain evidence="12 13">Zn</strain>
    </source>
</reference>
<dbReference type="InParanoid" id="A0A0C3H4B1"/>
<dbReference type="Gene3D" id="3.50.30.30">
    <property type="match status" value="1"/>
</dbReference>
<dbReference type="Pfam" id="PF04389">
    <property type="entry name" value="Peptidase_M28"/>
    <property type="match status" value="1"/>
</dbReference>
<dbReference type="STRING" id="913774.A0A0C3H4B1"/>
<dbReference type="EMBL" id="KN832881">
    <property type="protein sequence ID" value="KIM98174.1"/>
    <property type="molecule type" value="Genomic_DNA"/>
</dbReference>
<feature type="signal peptide" evidence="9">
    <location>
        <begin position="1"/>
        <end position="16"/>
    </location>
</feature>
<evidence type="ECO:0000259" key="10">
    <source>
        <dbReference type="Pfam" id="PF02225"/>
    </source>
</evidence>
<protein>
    <recommendedName>
        <fullName evidence="9">Peptide hydrolase</fullName>
        <ecNumber evidence="9">3.4.-.-</ecNumber>
    </recommendedName>
</protein>
<dbReference type="Pfam" id="PF02225">
    <property type="entry name" value="PA"/>
    <property type="match status" value="1"/>
</dbReference>
<evidence type="ECO:0000256" key="9">
    <source>
        <dbReference type="RuleBase" id="RU361240"/>
    </source>
</evidence>
<evidence type="ECO:0000256" key="4">
    <source>
        <dbReference type="ARBA" id="ARBA00022670"/>
    </source>
</evidence>
<dbReference type="GO" id="GO:0006508">
    <property type="term" value="P:proteolysis"/>
    <property type="evidence" value="ECO:0007669"/>
    <property type="project" value="UniProtKB-KW"/>
</dbReference>
<dbReference type="PANTHER" id="PTHR12147:SF17">
    <property type="entry name" value="AMINOPEPTIDASE Y"/>
    <property type="match status" value="1"/>
</dbReference>
<comment type="cofactor">
    <cofactor evidence="1">
        <name>Zn(2+)</name>
        <dbReference type="ChEBI" id="CHEBI:29105"/>
    </cofactor>
</comment>
<dbReference type="Proteomes" id="UP000054321">
    <property type="component" value="Unassembled WGS sequence"/>
</dbReference>
<keyword evidence="13" id="KW-1185">Reference proteome</keyword>
<keyword evidence="6 9" id="KW-0732">Signal</keyword>
<dbReference type="SUPFAM" id="SSF52025">
    <property type="entry name" value="PA domain"/>
    <property type="match status" value="1"/>
</dbReference>
<evidence type="ECO:0000256" key="5">
    <source>
        <dbReference type="ARBA" id="ARBA00022723"/>
    </source>
</evidence>
<organism evidence="12 13">
    <name type="scientific">Oidiodendron maius (strain Zn)</name>
    <dbReference type="NCBI Taxonomy" id="913774"/>
    <lineage>
        <taxon>Eukaryota</taxon>
        <taxon>Fungi</taxon>
        <taxon>Dikarya</taxon>
        <taxon>Ascomycota</taxon>
        <taxon>Pezizomycotina</taxon>
        <taxon>Leotiomycetes</taxon>
        <taxon>Leotiomycetes incertae sedis</taxon>
        <taxon>Myxotrichaceae</taxon>
        <taxon>Oidiodendron</taxon>
    </lineage>
</organism>
<dbReference type="GO" id="GO:0004177">
    <property type="term" value="F:aminopeptidase activity"/>
    <property type="evidence" value="ECO:0007669"/>
    <property type="project" value="UniProtKB-KW"/>
</dbReference>
<evidence type="ECO:0000313" key="13">
    <source>
        <dbReference type="Proteomes" id="UP000054321"/>
    </source>
</evidence>
<dbReference type="OrthoDB" id="10013407at2759"/>
<evidence type="ECO:0000256" key="3">
    <source>
        <dbReference type="ARBA" id="ARBA00022438"/>
    </source>
</evidence>
<dbReference type="AlphaFoldDB" id="A0A0C3H4B1"/>
<sequence length="505" mass="54574">MYNLLPLISLSALTGAAIIGQHPLIESSHSESPLISGPEEFVSSSSLQAHITKEGLLKRAKHLYKLAEQAIPEYNRPTRVIGSQGHLATLDYIYSTLAGLGDYYEISNQSFNAVVGNVFEWRLVLGDTEPESVLPFALSPPTPKNDAIFGPLVLVANDGCDESDYPANTKGAIALIKRGVCPFGQKSERAGRAGAIAAVIYNHEKGSMSGTLGQPSIFHVATYGISLEDAKLYIEKLKQGKIVPSSAYMDSIVYNAPTTNIVAQTKGGDPENCIMLGGHSDSVAAGPGINDDGSGSMTLLEVATHLTNYKVNSCVRFAWWSGEEEGLLGSTYYVSQLSTEDNMKIRLFMDYDMLASPNYAYQVYNATDAANPAGSEGLRDLYVQYYESHGKNHTFIPFDGRSDYQAFIENGIPGGGIATGAEGVKTTEEVAMFGGTAGDWYDPCYHQFCDTVQNLALDAWEFNSKLVAHSVATYALSLEGFPERVGIQAAAHLQPTLYRGHQLVM</sequence>
<gene>
    <name evidence="12" type="ORF">OIDMADRAFT_130009</name>
</gene>
<evidence type="ECO:0000256" key="1">
    <source>
        <dbReference type="ARBA" id="ARBA00001947"/>
    </source>
</evidence>
<dbReference type="FunFam" id="3.40.630.10:FF:000054">
    <property type="entry name" value="Peptide hydrolase"/>
    <property type="match status" value="1"/>
</dbReference>
<evidence type="ECO:0000256" key="8">
    <source>
        <dbReference type="ARBA" id="ARBA00022833"/>
    </source>
</evidence>
<feature type="chain" id="PRO_5005111081" description="Peptide hydrolase" evidence="9">
    <location>
        <begin position="17"/>
        <end position="505"/>
    </location>
</feature>
<evidence type="ECO:0000313" key="12">
    <source>
        <dbReference type="EMBL" id="KIM98174.1"/>
    </source>
</evidence>
<evidence type="ECO:0000259" key="11">
    <source>
        <dbReference type="Pfam" id="PF04389"/>
    </source>
</evidence>
<dbReference type="InterPro" id="IPR007484">
    <property type="entry name" value="Peptidase_M28"/>
</dbReference>
<keyword evidence="4 9" id="KW-0645">Protease</keyword>
<dbReference type="HOGENOM" id="CLU_024336_0_1_1"/>
<reference evidence="13" key="2">
    <citation type="submission" date="2015-01" db="EMBL/GenBank/DDBJ databases">
        <title>Evolutionary Origins and Diversification of the Mycorrhizal Mutualists.</title>
        <authorList>
            <consortium name="DOE Joint Genome Institute"/>
            <consortium name="Mycorrhizal Genomics Consortium"/>
            <person name="Kohler A."/>
            <person name="Kuo A."/>
            <person name="Nagy L.G."/>
            <person name="Floudas D."/>
            <person name="Copeland A."/>
            <person name="Barry K.W."/>
            <person name="Cichocki N."/>
            <person name="Veneault-Fourrey C."/>
            <person name="LaButti K."/>
            <person name="Lindquist E.A."/>
            <person name="Lipzen A."/>
            <person name="Lundell T."/>
            <person name="Morin E."/>
            <person name="Murat C."/>
            <person name="Riley R."/>
            <person name="Ohm R."/>
            <person name="Sun H."/>
            <person name="Tunlid A."/>
            <person name="Henrissat B."/>
            <person name="Grigoriev I.V."/>
            <person name="Hibbett D.S."/>
            <person name="Martin F."/>
        </authorList>
    </citation>
    <scope>NUCLEOTIDE SEQUENCE [LARGE SCALE GENOMIC DNA]</scope>
    <source>
        <strain evidence="13">Zn</strain>
    </source>
</reference>
<dbReference type="InterPro" id="IPR003137">
    <property type="entry name" value="PA_domain"/>
</dbReference>
<dbReference type="CDD" id="cd03876">
    <property type="entry name" value="M28_SGAP_like"/>
    <property type="match status" value="1"/>
</dbReference>
<comment type="similarity">
    <text evidence="2">Belongs to the peptidase M28 family. M28A subfamily.</text>
</comment>
<dbReference type="PANTHER" id="PTHR12147">
    <property type="entry name" value="METALLOPEPTIDASE M28 FAMILY MEMBER"/>
    <property type="match status" value="1"/>
</dbReference>
<dbReference type="GO" id="GO:0046872">
    <property type="term" value="F:metal ion binding"/>
    <property type="evidence" value="ECO:0007669"/>
    <property type="project" value="UniProtKB-KW"/>
</dbReference>
<dbReference type="EC" id="3.4.-.-" evidence="9"/>
<dbReference type="InterPro" id="IPR046450">
    <property type="entry name" value="PA_dom_sf"/>
</dbReference>
<dbReference type="InterPro" id="IPR045175">
    <property type="entry name" value="M28_fam"/>
</dbReference>
<evidence type="ECO:0000256" key="6">
    <source>
        <dbReference type="ARBA" id="ARBA00022729"/>
    </source>
</evidence>
<keyword evidence="7 9" id="KW-0378">Hydrolase</keyword>
<proteinExistence type="inferred from homology"/>
<feature type="domain" description="PA" evidence="10">
    <location>
        <begin position="149"/>
        <end position="231"/>
    </location>
</feature>
<dbReference type="GO" id="GO:0008235">
    <property type="term" value="F:metalloexopeptidase activity"/>
    <property type="evidence" value="ECO:0007669"/>
    <property type="project" value="InterPro"/>
</dbReference>
<dbReference type="SUPFAM" id="SSF53187">
    <property type="entry name" value="Zn-dependent exopeptidases"/>
    <property type="match status" value="1"/>
</dbReference>
<keyword evidence="8 9" id="KW-0862">Zinc</keyword>
<dbReference type="FunCoup" id="A0A0C3H4B1">
    <property type="interactions" value="43"/>
</dbReference>
<keyword evidence="5 9" id="KW-0479">Metal-binding</keyword>
<accession>A0A0C3H4B1</accession>
<keyword evidence="3" id="KW-0031">Aminopeptidase</keyword>
<dbReference type="InterPro" id="IPR041756">
    <property type="entry name" value="M28_SGAP-like"/>
</dbReference>